<name>A7NQP7_ROSCS</name>
<protein>
    <recommendedName>
        <fullName evidence="4">Leucine rich repeat variant</fullName>
    </recommendedName>
</protein>
<dbReference type="KEGG" id="rca:Rcas_3856"/>
<dbReference type="Gene3D" id="1.25.10.10">
    <property type="entry name" value="Leucine-rich Repeat Variant"/>
    <property type="match status" value="1"/>
</dbReference>
<evidence type="ECO:0000256" key="1">
    <source>
        <dbReference type="SAM" id="MobiDB-lite"/>
    </source>
</evidence>
<evidence type="ECO:0000313" key="3">
    <source>
        <dbReference type="Proteomes" id="UP000000263"/>
    </source>
</evidence>
<dbReference type="InterPro" id="IPR011989">
    <property type="entry name" value="ARM-like"/>
</dbReference>
<evidence type="ECO:0000313" key="2">
    <source>
        <dbReference type="EMBL" id="ABU59893.1"/>
    </source>
</evidence>
<dbReference type="RefSeq" id="WP_012122316.1">
    <property type="nucleotide sequence ID" value="NC_009767.1"/>
</dbReference>
<feature type="compositionally biased region" description="Basic and acidic residues" evidence="1">
    <location>
        <begin position="1"/>
        <end position="12"/>
    </location>
</feature>
<dbReference type="EMBL" id="CP000804">
    <property type="protein sequence ID" value="ABU59893.1"/>
    <property type="molecule type" value="Genomic_DNA"/>
</dbReference>
<reference evidence="2 3" key="1">
    <citation type="submission" date="2007-08" db="EMBL/GenBank/DDBJ databases">
        <title>Complete sequence of Roseiflexus castenholzii DSM 13941.</title>
        <authorList>
            <consortium name="US DOE Joint Genome Institute"/>
            <person name="Copeland A."/>
            <person name="Lucas S."/>
            <person name="Lapidus A."/>
            <person name="Barry K."/>
            <person name="Glavina del Rio T."/>
            <person name="Dalin E."/>
            <person name="Tice H."/>
            <person name="Pitluck S."/>
            <person name="Thompson L.S."/>
            <person name="Brettin T."/>
            <person name="Bruce D."/>
            <person name="Detter J.C."/>
            <person name="Han C."/>
            <person name="Tapia R."/>
            <person name="Schmutz J."/>
            <person name="Larimer F."/>
            <person name="Land M."/>
            <person name="Hauser L."/>
            <person name="Kyrpides N."/>
            <person name="Mikhailova N."/>
            <person name="Bryant D.A."/>
            <person name="Hanada S."/>
            <person name="Tsukatani Y."/>
            <person name="Richardson P."/>
        </authorList>
    </citation>
    <scope>NUCLEOTIDE SEQUENCE [LARGE SCALE GENOMIC DNA]</scope>
    <source>
        <strain evidence="3">DSM 13941 / HLO8</strain>
    </source>
</reference>
<dbReference type="AlphaFoldDB" id="A7NQP7"/>
<feature type="region of interest" description="Disordered" evidence="1">
    <location>
        <begin position="1"/>
        <end position="21"/>
    </location>
</feature>
<keyword evidence="3" id="KW-1185">Reference proteome</keyword>
<dbReference type="Proteomes" id="UP000000263">
    <property type="component" value="Chromosome"/>
</dbReference>
<evidence type="ECO:0008006" key="4">
    <source>
        <dbReference type="Google" id="ProtNLM"/>
    </source>
</evidence>
<sequence length="174" mass="19507">MPPYHTPKEYLDAARSPETTPEELRHLAMSPYDFVAVAVAQNPNTEPDVLTALVPATVTSWNDQALAAAIAQHPHTPVEALKMLAERLTPVLDNGRNHQMGFKAGVALCCNPHTPFQGIATLLRSDRVAMQFRKVVARETRRRDVLELLVRDRSETVRRSAQKRIETLDTEPEH</sequence>
<dbReference type="HOGENOM" id="CLU_1538908_0_0_0"/>
<dbReference type="eggNOG" id="ENOG5033M7G">
    <property type="taxonomic scope" value="Bacteria"/>
</dbReference>
<organism evidence="2 3">
    <name type="scientific">Roseiflexus castenholzii (strain DSM 13941 / HLO8)</name>
    <dbReference type="NCBI Taxonomy" id="383372"/>
    <lineage>
        <taxon>Bacteria</taxon>
        <taxon>Bacillati</taxon>
        <taxon>Chloroflexota</taxon>
        <taxon>Chloroflexia</taxon>
        <taxon>Chloroflexales</taxon>
        <taxon>Roseiflexineae</taxon>
        <taxon>Roseiflexaceae</taxon>
        <taxon>Roseiflexus</taxon>
    </lineage>
</organism>
<accession>A7NQP7</accession>
<dbReference type="OrthoDB" id="574514at2"/>
<gene>
    <name evidence="2" type="ordered locus">Rcas_3856</name>
</gene>
<proteinExistence type="predicted"/>